<feature type="transmembrane region" description="Helical" evidence="7">
    <location>
        <begin position="79"/>
        <end position="103"/>
    </location>
</feature>
<keyword evidence="6 7" id="KW-0472">Membrane</keyword>
<dbReference type="PROSITE" id="PS50928">
    <property type="entry name" value="ABC_TM1"/>
    <property type="match status" value="1"/>
</dbReference>
<reference evidence="9 10" key="1">
    <citation type="submission" date="2020-11" db="EMBL/GenBank/DDBJ databases">
        <authorList>
            <person name="Kim M.K."/>
        </authorList>
    </citation>
    <scope>NUCLEOTIDE SEQUENCE [LARGE SCALE GENOMIC DNA]</scope>
    <source>
        <strain evidence="9 10">BT662</strain>
    </source>
</reference>
<keyword evidence="4 7" id="KW-0812">Transmembrane</keyword>
<feature type="transmembrane region" description="Helical" evidence="7">
    <location>
        <begin position="132"/>
        <end position="147"/>
    </location>
</feature>
<dbReference type="Proteomes" id="UP000618931">
    <property type="component" value="Unassembled WGS sequence"/>
</dbReference>
<dbReference type="EMBL" id="JADQDM010000010">
    <property type="protein sequence ID" value="MBF9222951.1"/>
    <property type="molecule type" value="Genomic_DNA"/>
</dbReference>
<evidence type="ECO:0000256" key="5">
    <source>
        <dbReference type="ARBA" id="ARBA00022989"/>
    </source>
</evidence>
<evidence type="ECO:0000256" key="6">
    <source>
        <dbReference type="ARBA" id="ARBA00023136"/>
    </source>
</evidence>
<dbReference type="CDD" id="cd06261">
    <property type="entry name" value="TM_PBP2"/>
    <property type="match status" value="1"/>
</dbReference>
<feature type="domain" description="ABC transmembrane type-1" evidence="8">
    <location>
        <begin position="76"/>
        <end position="318"/>
    </location>
</feature>
<dbReference type="Gene3D" id="1.10.3720.10">
    <property type="entry name" value="MetI-like"/>
    <property type="match status" value="1"/>
</dbReference>
<dbReference type="InterPro" id="IPR000515">
    <property type="entry name" value="MetI-like"/>
</dbReference>
<evidence type="ECO:0000256" key="7">
    <source>
        <dbReference type="RuleBase" id="RU363032"/>
    </source>
</evidence>
<organism evidence="9 10">
    <name type="scientific">Hymenobacter ruricola</name>
    <dbReference type="NCBI Taxonomy" id="2791023"/>
    <lineage>
        <taxon>Bacteria</taxon>
        <taxon>Pseudomonadati</taxon>
        <taxon>Bacteroidota</taxon>
        <taxon>Cytophagia</taxon>
        <taxon>Cytophagales</taxon>
        <taxon>Hymenobacteraceae</taxon>
        <taxon>Hymenobacter</taxon>
    </lineage>
</organism>
<dbReference type="InterPro" id="IPR050366">
    <property type="entry name" value="BP-dependent_transpt_permease"/>
</dbReference>
<dbReference type="PANTHER" id="PTHR43386:SF1">
    <property type="entry name" value="D,D-DIPEPTIDE TRANSPORT SYSTEM PERMEASE PROTEIN DDPC-RELATED"/>
    <property type="match status" value="1"/>
</dbReference>
<sequence length="323" mass="34552">MAVLTTFSFSWTQKWAFAWLGLLVAVAAVAPALPLPYLPTVPDLAHVAQAPLGPGRHWLGTDVQGRDVLSLLVFGTRTAVLLTLPAALLAACIGALAGGAAGFWGNRRRVETAYWVLAAGGAWWVLRLPAPWLGPLVAALAGARLLMSKRNRPTPGPRLPLDALVMGAATALDSIPRLVLVVAMAASAGGVSATGLLVLLTLTAWPTPARLVRAQMLRVRALPFAEAARAAGVPEWRIWLRHAMPHAIKPLESNFPLSLVSLLSLESTLSFLGVGLPPEIASWGRLMASFRQEPSAWWLLAFPTIMLVISILSLNALARWRRI</sequence>
<dbReference type="Pfam" id="PF00528">
    <property type="entry name" value="BPD_transp_1"/>
    <property type="match status" value="1"/>
</dbReference>
<protein>
    <submittedName>
        <fullName evidence="9">ABC transporter permease subunit</fullName>
    </submittedName>
</protein>
<comment type="similarity">
    <text evidence="7">Belongs to the binding-protein-dependent transport system permease family.</text>
</comment>
<dbReference type="PANTHER" id="PTHR43386">
    <property type="entry name" value="OLIGOPEPTIDE TRANSPORT SYSTEM PERMEASE PROTEIN APPC"/>
    <property type="match status" value="1"/>
</dbReference>
<feature type="transmembrane region" description="Helical" evidence="7">
    <location>
        <begin position="296"/>
        <end position="318"/>
    </location>
</feature>
<evidence type="ECO:0000256" key="2">
    <source>
        <dbReference type="ARBA" id="ARBA00022448"/>
    </source>
</evidence>
<keyword evidence="10" id="KW-1185">Reference proteome</keyword>
<keyword evidence="5 7" id="KW-1133">Transmembrane helix</keyword>
<feature type="transmembrane region" description="Helical" evidence="7">
    <location>
        <begin position="181"/>
        <end position="205"/>
    </location>
</feature>
<evidence type="ECO:0000313" key="10">
    <source>
        <dbReference type="Proteomes" id="UP000618931"/>
    </source>
</evidence>
<evidence type="ECO:0000259" key="8">
    <source>
        <dbReference type="PROSITE" id="PS50928"/>
    </source>
</evidence>
<keyword evidence="3" id="KW-1003">Cell membrane</keyword>
<dbReference type="RefSeq" id="WP_196294397.1">
    <property type="nucleotide sequence ID" value="NZ_JADQDM010000010.1"/>
</dbReference>
<comment type="subcellular location">
    <subcellularLocation>
        <location evidence="1 7">Cell membrane</location>
        <topology evidence="1 7">Multi-pass membrane protein</topology>
    </subcellularLocation>
</comment>
<name>A0ABS0I856_9BACT</name>
<keyword evidence="2 7" id="KW-0813">Transport</keyword>
<gene>
    <name evidence="9" type="ORF">I2H31_17735</name>
</gene>
<evidence type="ECO:0000256" key="4">
    <source>
        <dbReference type="ARBA" id="ARBA00022692"/>
    </source>
</evidence>
<accession>A0ABS0I856</accession>
<evidence type="ECO:0000256" key="1">
    <source>
        <dbReference type="ARBA" id="ARBA00004651"/>
    </source>
</evidence>
<proteinExistence type="inferred from homology"/>
<evidence type="ECO:0000313" key="9">
    <source>
        <dbReference type="EMBL" id="MBF9222951.1"/>
    </source>
</evidence>
<comment type="caution">
    <text evidence="9">The sequence shown here is derived from an EMBL/GenBank/DDBJ whole genome shotgun (WGS) entry which is preliminary data.</text>
</comment>
<dbReference type="SUPFAM" id="SSF161098">
    <property type="entry name" value="MetI-like"/>
    <property type="match status" value="1"/>
</dbReference>
<evidence type="ECO:0000256" key="3">
    <source>
        <dbReference type="ARBA" id="ARBA00022475"/>
    </source>
</evidence>
<dbReference type="InterPro" id="IPR035906">
    <property type="entry name" value="MetI-like_sf"/>
</dbReference>